<dbReference type="EMBL" id="MRWQ01000006">
    <property type="protein sequence ID" value="OKL36961.1"/>
    <property type="molecule type" value="Genomic_DNA"/>
</dbReference>
<dbReference type="STRING" id="1714354.BLL40_09325"/>
<accession>A0A1Q5P494</accession>
<feature type="domain" description="Peptidase A2" evidence="2">
    <location>
        <begin position="13"/>
        <end position="52"/>
    </location>
</feature>
<dbReference type="GO" id="GO:0004190">
    <property type="term" value="F:aspartic-type endopeptidase activity"/>
    <property type="evidence" value="ECO:0007669"/>
    <property type="project" value="InterPro"/>
</dbReference>
<dbReference type="GO" id="GO:0006508">
    <property type="term" value="P:proteolysis"/>
    <property type="evidence" value="ECO:0007669"/>
    <property type="project" value="InterPro"/>
</dbReference>
<protein>
    <recommendedName>
        <fullName evidence="2">Peptidase A2 domain-containing protein</fullName>
    </recommendedName>
</protein>
<keyword evidence="1" id="KW-0378">Hydrolase</keyword>
<dbReference type="InterPro" id="IPR001995">
    <property type="entry name" value="Peptidase_A2_cat"/>
</dbReference>
<dbReference type="InterPro" id="IPR021109">
    <property type="entry name" value="Peptidase_aspartic_dom_sf"/>
</dbReference>
<dbReference type="Proteomes" id="UP000186524">
    <property type="component" value="Unassembled WGS sequence"/>
</dbReference>
<evidence type="ECO:0000259" key="2">
    <source>
        <dbReference type="PROSITE" id="PS50175"/>
    </source>
</evidence>
<organism evidence="3 4">
    <name type="scientific">Domibacillus mangrovi</name>
    <dbReference type="NCBI Taxonomy" id="1714354"/>
    <lineage>
        <taxon>Bacteria</taxon>
        <taxon>Bacillati</taxon>
        <taxon>Bacillota</taxon>
        <taxon>Bacilli</taxon>
        <taxon>Bacillales</taxon>
        <taxon>Bacillaceae</taxon>
        <taxon>Domibacillus</taxon>
    </lineage>
</organism>
<dbReference type="AlphaFoldDB" id="A0A1Q5P494"/>
<dbReference type="InterPro" id="IPR034122">
    <property type="entry name" value="Retropepsin-like_bacterial"/>
</dbReference>
<dbReference type="SUPFAM" id="SSF50630">
    <property type="entry name" value="Acid proteases"/>
    <property type="match status" value="1"/>
</dbReference>
<comment type="caution">
    <text evidence="3">The sequence shown here is derived from an EMBL/GenBank/DDBJ whole genome shotgun (WGS) entry which is preliminary data.</text>
</comment>
<evidence type="ECO:0000256" key="1">
    <source>
        <dbReference type="ARBA" id="ARBA00022801"/>
    </source>
</evidence>
<dbReference type="PROSITE" id="PS50175">
    <property type="entry name" value="ASP_PROT_RETROV"/>
    <property type="match status" value="1"/>
</dbReference>
<dbReference type="Pfam" id="PF13650">
    <property type="entry name" value="Asp_protease_2"/>
    <property type="match status" value="1"/>
</dbReference>
<evidence type="ECO:0000313" key="4">
    <source>
        <dbReference type="Proteomes" id="UP000186524"/>
    </source>
</evidence>
<dbReference type="CDD" id="cd05483">
    <property type="entry name" value="retropepsin_like_bacteria"/>
    <property type="match status" value="1"/>
</dbReference>
<reference evidence="3 4" key="1">
    <citation type="submission" date="2016-12" db="EMBL/GenBank/DDBJ databases">
        <title>Domibacillus sp. SAOS 44 whole genome sequencing.</title>
        <authorList>
            <person name="Verma A."/>
            <person name="Krishnamurthi S."/>
        </authorList>
    </citation>
    <scope>NUCLEOTIDE SEQUENCE [LARGE SCALE GENOMIC DNA]</scope>
    <source>
        <strain evidence="3 4">SAOS 44</strain>
    </source>
</reference>
<gene>
    <name evidence="3" type="ORF">BLL40_09325</name>
</gene>
<proteinExistence type="predicted"/>
<name>A0A1Q5P494_9BACI</name>
<sequence length="113" mass="12311">MELTFRGQSLGLKRVLVDTGSGGTIISTDLAESIGIIAEEDDMIYRISGVGGSEFVFSKRVDSIKIGETETKDFPLEVGAMNYGFDLDGIIGLDFLQQTKAIINIDKLTIEFN</sequence>
<evidence type="ECO:0000313" key="3">
    <source>
        <dbReference type="EMBL" id="OKL36961.1"/>
    </source>
</evidence>
<dbReference type="Gene3D" id="2.40.70.10">
    <property type="entry name" value="Acid Proteases"/>
    <property type="match status" value="1"/>
</dbReference>
<keyword evidence="4" id="KW-1185">Reference proteome</keyword>